<reference evidence="2 3" key="1">
    <citation type="submission" date="2017-04" db="EMBL/GenBank/DDBJ databases">
        <title>Complete genome of Campylobacter concisus ATCC 33237T and draft genomes for an additional eight well characterized C. concisus strains.</title>
        <authorList>
            <person name="Cornelius A.J."/>
            <person name="Miller W.G."/>
            <person name="Lastovica A.J."/>
            <person name="On S.L."/>
            <person name="French N.P."/>
            <person name="Vandenberg O."/>
            <person name="Biggs P.J."/>
        </authorList>
    </citation>
    <scope>NUCLEOTIDE SEQUENCE [LARGE SCALE GENOMIC DNA]</scope>
    <source>
        <strain evidence="2 3">CCUG 19995</strain>
    </source>
</reference>
<comment type="caution">
    <text evidence="2">The sequence shown here is derived from an EMBL/GenBank/DDBJ whole genome shotgun (WGS) entry which is preliminary data.</text>
</comment>
<evidence type="ECO:0000313" key="3">
    <source>
        <dbReference type="Proteomes" id="UP000196317"/>
    </source>
</evidence>
<dbReference type="SUPFAM" id="SSF102824">
    <property type="entry name" value="Colicin D/E5 nuclease domain"/>
    <property type="match status" value="1"/>
</dbReference>
<evidence type="ECO:0000259" key="1">
    <source>
        <dbReference type="Pfam" id="PF12106"/>
    </source>
</evidence>
<sequence length="101" mass="11625">MIYADNDNKLLDNFEFTDKKHANKAIERGWNEKSIENAKQNLIKVGESINRNTGNKSTVYFVDDNQYIVIDNVTNTIVQTSDLNDKDWKVDSGIKNIRSTK</sequence>
<dbReference type="RefSeq" id="WP_087582996.1">
    <property type="nucleotide sequence ID" value="NZ_NDYN01000004.1"/>
</dbReference>
<protein>
    <recommendedName>
        <fullName evidence="1">Colicin E5 ribonuclease domain-containing protein</fullName>
    </recommendedName>
</protein>
<feature type="domain" description="Colicin E5 ribonuclease" evidence="1">
    <location>
        <begin position="18"/>
        <end position="92"/>
    </location>
</feature>
<organism evidence="2 3">
    <name type="scientific">Campylobacter concisus</name>
    <dbReference type="NCBI Taxonomy" id="199"/>
    <lineage>
        <taxon>Bacteria</taxon>
        <taxon>Pseudomonadati</taxon>
        <taxon>Campylobacterota</taxon>
        <taxon>Epsilonproteobacteria</taxon>
        <taxon>Campylobacterales</taxon>
        <taxon>Campylobacteraceae</taxon>
        <taxon>Campylobacter</taxon>
    </lineage>
</organism>
<dbReference type="GO" id="GO:0004540">
    <property type="term" value="F:RNA nuclease activity"/>
    <property type="evidence" value="ECO:0007669"/>
    <property type="project" value="InterPro"/>
</dbReference>
<gene>
    <name evidence="2" type="ORF">B9N65_04665</name>
</gene>
<dbReference type="EMBL" id="NDYN01000004">
    <property type="protein sequence ID" value="OUT08099.1"/>
    <property type="molecule type" value="Genomic_DNA"/>
</dbReference>
<dbReference type="InterPro" id="IPR038233">
    <property type="entry name" value="Colicin_D/E5_nuclease"/>
</dbReference>
<dbReference type="InterPro" id="IPR038234">
    <property type="entry name" value="Colicin_E5_C_sf"/>
</dbReference>
<proteinExistence type="predicted"/>
<dbReference type="Gene3D" id="3.30.2310.30">
    <property type="match status" value="1"/>
</dbReference>
<dbReference type="Pfam" id="PF12106">
    <property type="entry name" value="Colicin_E5"/>
    <property type="match status" value="1"/>
</dbReference>
<dbReference type="AlphaFoldDB" id="A0A1Y5MHW3"/>
<dbReference type="InterPro" id="IPR021964">
    <property type="entry name" value="Colicin_E5_C"/>
</dbReference>
<accession>A0A1Y5MHW3</accession>
<evidence type="ECO:0000313" key="2">
    <source>
        <dbReference type="EMBL" id="OUT08099.1"/>
    </source>
</evidence>
<dbReference type="Proteomes" id="UP000196317">
    <property type="component" value="Unassembled WGS sequence"/>
</dbReference>
<name>A0A1Y5MHW3_9BACT</name>